<evidence type="ECO:0000313" key="2">
    <source>
        <dbReference type="EMBL" id="OIO08372.1"/>
    </source>
</evidence>
<comment type="similarity">
    <text evidence="1">Belongs to the GatC family.</text>
</comment>
<dbReference type="NCBIfam" id="TIGR00135">
    <property type="entry name" value="gatC"/>
    <property type="match status" value="1"/>
</dbReference>
<dbReference type="Proteomes" id="UP000183192">
    <property type="component" value="Unassembled WGS sequence"/>
</dbReference>
<dbReference type="PANTHER" id="PTHR15004">
    <property type="entry name" value="GLUTAMYL-TRNA(GLN) AMIDOTRANSFERASE SUBUNIT C, MITOCHONDRIAL"/>
    <property type="match status" value="1"/>
</dbReference>
<dbReference type="GO" id="GO:0070681">
    <property type="term" value="P:glutaminyl-tRNAGln biosynthesis via transamidation"/>
    <property type="evidence" value="ECO:0007669"/>
    <property type="project" value="TreeGrafter"/>
</dbReference>
<dbReference type="GO" id="GO:0050567">
    <property type="term" value="F:glutaminyl-tRNA synthase (glutamine-hydrolyzing) activity"/>
    <property type="evidence" value="ECO:0007669"/>
    <property type="project" value="UniProtKB-UniRule"/>
</dbReference>
<dbReference type="AlphaFoldDB" id="A0A1J4T886"/>
<dbReference type="Gene3D" id="1.10.20.60">
    <property type="entry name" value="Glu-tRNAGln amidotransferase C subunit, N-terminal domain"/>
    <property type="match status" value="1"/>
</dbReference>
<reference evidence="2 3" key="1">
    <citation type="journal article" date="2016" name="Environ. Microbiol.">
        <title>Genomic resolution of a cold subsurface aquifer community provides metabolic insights for novel microbes adapted to high CO concentrations.</title>
        <authorList>
            <person name="Probst A.J."/>
            <person name="Castelle C.J."/>
            <person name="Singh A."/>
            <person name="Brown C.T."/>
            <person name="Anantharaman K."/>
            <person name="Sharon I."/>
            <person name="Hug L.A."/>
            <person name="Burstein D."/>
            <person name="Emerson J.B."/>
            <person name="Thomas B.C."/>
            <person name="Banfield J.F."/>
        </authorList>
    </citation>
    <scope>NUCLEOTIDE SEQUENCE [LARGE SCALE GENOMIC DNA]</scope>
    <source>
        <strain evidence="2">CG1_02_37_44</strain>
    </source>
</reference>
<dbReference type="GO" id="GO:0006450">
    <property type="term" value="P:regulation of translational fidelity"/>
    <property type="evidence" value="ECO:0007669"/>
    <property type="project" value="InterPro"/>
</dbReference>
<dbReference type="EC" id="6.3.5.-" evidence="1"/>
<gene>
    <name evidence="1" type="primary">gatC</name>
    <name evidence="2" type="ORF">AUJ27_00885</name>
</gene>
<dbReference type="GO" id="GO:0006412">
    <property type="term" value="P:translation"/>
    <property type="evidence" value="ECO:0007669"/>
    <property type="project" value="UniProtKB-UniRule"/>
</dbReference>
<dbReference type="InterPro" id="IPR003837">
    <property type="entry name" value="GatC"/>
</dbReference>
<protein>
    <recommendedName>
        <fullName evidence="1">Aspartyl/glutamyl-tRNA(Asn/Gln) amidotransferase subunit C</fullName>
        <shortName evidence="1">Asp/Glu-ADT subunit C</shortName>
        <ecNumber evidence="1">6.3.5.-</ecNumber>
    </recommendedName>
</protein>
<dbReference type="Pfam" id="PF02686">
    <property type="entry name" value="GatC"/>
    <property type="match status" value="1"/>
</dbReference>
<dbReference type="EMBL" id="MNUU01000015">
    <property type="protein sequence ID" value="OIO08372.1"/>
    <property type="molecule type" value="Genomic_DNA"/>
</dbReference>
<organism evidence="2 3">
    <name type="scientific">Candidatus Falkowbacteria bacterium CG1_02_37_44</name>
    <dbReference type="NCBI Taxonomy" id="1805146"/>
    <lineage>
        <taxon>Bacteria</taxon>
        <taxon>Candidatus Falkowiibacteriota</taxon>
    </lineage>
</organism>
<accession>A0A1J4T886</accession>
<comment type="subunit">
    <text evidence="1">Heterotrimer of A, B and C subunits.</text>
</comment>
<dbReference type="SUPFAM" id="SSF141000">
    <property type="entry name" value="Glu-tRNAGln amidotransferase C subunit"/>
    <property type="match status" value="1"/>
</dbReference>
<dbReference type="GO" id="GO:0005524">
    <property type="term" value="F:ATP binding"/>
    <property type="evidence" value="ECO:0007669"/>
    <property type="project" value="UniProtKB-KW"/>
</dbReference>
<evidence type="ECO:0000313" key="3">
    <source>
        <dbReference type="Proteomes" id="UP000183192"/>
    </source>
</evidence>
<keyword evidence="1" id="KW-0547">Nucleotide-binding</keyword>
<dbReference type="PANTHER" id="PTHR15004:SF0">
    <property type="entry name" value="GLUTAMYL-TRNA(GLN) AMIDOTRANSFERASE SUBUNIT C, MITOCHONDRIAL"/>
    <property type="match status" value="1"/>
</dbReference>
<comment type="catalytic activity">
    <reaction evidence="1">
        <text>L-glutamyl-tRNA(Gln) + L-glutamine + ATP + H2O = L-glutaminyl-tRNA(Gln) + L-glutamate + ADP + phosphate + H(+)</text>
        <dbReference type="Rhea" id="RHEA:17521"/>
        <dbReference type="Rhea" id="RHEA-COMP:9681"/>
        <dbReference type="Rhea" id="RHEA-COMP:9684"/>
        <dbReference type="ChEBI" id="CHEBI:15377"/>
        <dbReference type="ChEBI" id="CHEBI:15378"/>
        <dbReference type="ChEBI" id="CHEBI:29985"/>
        <dbReference type="ChEBI" id="CHEBI:30616"/>
        <dbReference type="ChEBI" id="CHEBI:43474"/>
        <dbReference type="ChEBI" id="CHEBI:58359"/>
        <dbReference type="ChEBI" id="CHEBI:78520"/>
        <dbReference type="ChEBI" id="CHEBI:78521"/>
        <dbReference type="ChEBI" id="CHEBI:456216"/>
    </reaction>
</comment>
<comment type="function">
    <text evidence="1">Allows the formation of correctly charged Asn-tRNA(Asn) or Gln-tRNA(Gln) through the transamidation of misacylated Asp-tRNA(Asn) or Glu-tRNA(Gln) in organisms which lack either or both of asparaginyl-tRNA or glutaminyl-tRNA synthetases. The reaction takes place in the presence of glutamine and ATP through an activated phospho-Asp-tRNA(Asn) or phospho-Glu-tRNA(Gln).</text>
</comment>
<dbReference type="HAMAP" id="MF_00122">
    <property type="entry name" value="GatC"/>
    <property type="match status" value="1"/>
</dbReference>
<comment type="caution">
    <text evidence="2">The sequence shown here is derived from an EMBL/GenBank/DDBJ whole genome shotgun (WGS) entry which is preliminary data.</text>
</comment>
<dbReference type="STRING" id="1805146.AUJ27_00885"/>
<sequence length="101" mass="11386">MTKKNLTTKDILHIAKLGNLTLTKEEIEIFKKQLSSVIEYISKLQEINTEKVEPASQITGLTDVLREDKTDDKRTLTPDQALANTKSKEGNLFKVKAVLTE</sequence>
<keyword evidence="1" id="KW-0436">Ligase</keyword>
<proteinExistence type="inferred from homology"/>
<keyword evidence="1" id="KW-0648">Protein biosynthesis</keyword>
<evidence type="ECO:0000256" key="1">
    <source>
        <dbReference type="HAMAP-Rule" id="MF_00122"/>
    </source>
</evidence>
<comment type="catalytic activity">
    <reaction evidence="1">
        <text>L-aspartyl-tRNA(Asn) + L-glutamine + ATP + H2O = L-asparaginyl-tRNA(Asn) + L-glutamate + ADP + phosphate + 2 H(+)</text>
        <dbReference type="Rhea" id="RHEA:14513"/>
        <dbReference type="Rhea" id="RHEA-COMP:9674"/>
        <dbReference type="Rhea" id="RHEA-COMP:9677"/>
        <dbReference type="ChEBI" id="CHEBI:15377"/>
        <dbReference type="ChEBI" id="CHEBI:15378"/>
        <dbReference type="ChEBI" id="CHEBI:29985"/>
        <dbReference type="ChEBI" id="CHEBI:30616"/>
        <dbReference type="ChEBI" id="CHEBI:43474"/>
        <dbReference type="ChEBI" id="CHEBI:58359"/>
        <dbReference type="ChEBI" id="CHEBI:78515"/>
        <dbReference type="ChEBI" id="CHEBI:78516"/>
        <dbReference type="ChEBI" id="CHEBI:456216"/>
    </reaction>
</comment>
<dbReference type="GO" id="GO:0050566">
    <property type="term" value="F:asparaginyl-tRNA synthase (glutamine-hydrolyzing) activity"/>
    <property type="evidence" value="ECO:0007669"/>
    <property type="project" value="RHEA"/>
</dbReference>
<keyword evidence="1" id="KW-0067">ATP-binding</keyword>
<name>A0A1J4T886_9BACT</name>
<dbReference type="InterPro" id="IPR036113">
    <property type="entry name" value="Asp/Glu-ADT_sf_sub_c"/>
</dbReference>